<protein>
    <submittedName>
        <fullName evidence="1">Uncharacterized protein</fullName>
    </submittedName>
</protein>
<organism evidence="1">
    <name type="scientific">marine sediment metagenome</name>
    <dbReference type="NCBI Taxonomy" id="412755"/>
    <lineage>
        <taxon>unclassified sequences</taxon>
        <taxon>metagenomes</taxon>
        <taxon>ecological metagenomes</taxon>
    </lineage>
</organism>
<dbReference type="EMBL" id="LAZR01001482">
    <property type="protein sequence ID" value="KKN43916.1"/>
    <property type="molecule type" value="Genomic_DNA"/>
</dbReference>
<evidence type="ECO:0000313" key="1">
    <source>
        <dbReference type="EMBL" id="KKN43916.1"/>
    </source>
</evidence>
<gene>
    <name evidence="1" type="ORF">LCGC14_0698650</name>
</gene>
<reference evidence="1" key="1">
    <citation type="journal article" date="2015" name="Nature">
        <title>Complex archaea that bridge the gap between prokaryotes and eukaryotes.</title>
        <authorList>
            <person name="Spang A."/>
            <person name="Saw J.H."/>
            <person name="Jorgensen S.L."/>
            <person name="Zaremba-Niedzwiedzka K."/>
            <person name="Martijn J."/>
            <person name="Lind A.E."/>
            <person name="van Eijk R."/>
            <person name="Schleper C."/>
            <person name="Guy L."/>
            <person name="Ettema T.J."/>
        </authorList>
    </citation>
    <scope>NUCLEOTIDE SEQUENCE</scope>
</reference>
<name>A0A0F9T4G9_9ZZZZ</name>
<proteinExistence type="predicted"/>
<accession>A0A0F9T4G9</accession>
<sequence length="79" mass="9015">MKFLVYEVQDESRWRKWLYEVEAESHDDALELVQAGEIDPADYGEYGESDFGNSGFCVVIEDEEMVANGWGRAADDMSI</sequence>
<dbReference type="AlphaFoldDB" id="A0A0F9T4G9"/>
<comment type="caution">
    <text evidence="1">The sequence shown here is derived from an EMBL/GenBank/DDBJ whole genome shotgun (WGS) entry which is preliminary data.</text>
</comment>